<dbReference type="Pfam" id="PF00293">
    <property type="entry name" value="NUDIX"/>
    <property type="match status" value="1"/>
</dbReference>
<dbReference type="PANTHER" id="PTHR21340:SF0">
    <property type="entry name" value="BIS(5'-NUCLEOSYL)-TETRAPHOSPHATASE [ASYMMETRICAL]"/>
    <property type="match status" value="1"/>
</dbReference>
<dbReference type="OrthoDB" id="9761969at2"/>
<reference evidence="3 4" key="1">
    <citation type="journal article" date="2012" name="Science">
        <title>Ecological populations of bacteria act as socially cohesive units of antibiotic production and resistance.</title>
        <authorList>
            <person name="Cordero O.X."/>
            <person name="Wildschutte H."/>
            <person name="Kirkup B."/>
            <person name="Proehl S."/>
            <person name="Ngo L."/>
            <person name="Hussain F."/>
            <person name="Le Roux F."/>
            <person name="Mincer T."/>
            <person name="Polz M.F."/>
        </authorList>
    </citation>
    <scope>NUCLEOTIDE SEQUENCE [LARGE SCALE GENOMIC DNA]</scope>
    <source>
        <strain evidence="3 4">12E03</strain>
    </source>
</reference>
<dbReference type="GO" id="GO:0004081">
    <property type="term" value="F:bis(5'-nucleosyl)-tetraphosphatase (asymmetrical) activity"/>
    <property type="evidence" value="ECO:0007669"/>
    <property type="project" value="TreeGrafter"/>
</dbReference>
<dbReference type="AlphaFoldDB" id="A0A1E5FB43"/>
<dbReference type="InterPro" id="IPR000086">
    <property type="entry name" value="NUDIX_hydrolase_dom"/>
</dbReference>
<dbReference type="Gene3D" id="3.90.79.10">
    <property type="entry name" value="Nucleoside Triphosphate Pyrophosphohydrolase"/>
    <property type="match status" value="1"/>
</dbReference>
<dbReference type="Proteomes" id="UP000094802">
    <property type="component" value="Unassembled WGS sequence"/>
</dbReference>
<dbReference type="RefSeq" id="WP_019826068.1">
    <property type="nucleotide sequence ID" value="NZ_AJZD02000360.1"/>
</dbReference>
<dbReference type="EMBL" id="AJZD02000360">
    <property type="protein sequence ID" value="OEF84828.1"/>
    <property type="molecule type" value="Genomic_DNA"/>
</dbReference>
<dbReference type="InterPro" id="IPR051325">
    <property type="entry name" value="Nudix_hydrolase_domain"/>
</dbReference>
<name>A0A1E5FB43_VIBSP</name>
<sequence length="148" mass="17268">MRAPFQVLIFPYKFELADPIFLIGRRADNGEWQAISGGGENRESFLDAAIRELYEETSLTGIDWVQLDSMCMLPRVFYSGHEKWNTHPYVIPEYSFSVKVSGEPQLSSEHSMFRWCKASEARELLKYDSNRIALWELSERLKFHPIKS</sequence>
<dbReference type="GO" id="GO:0006754">
    <property type="term" value="P:ATP biosynthetic process"/>
    <property type="evidence" value="ECO:0007669"/>
    <property type="project" value="TreeGrafter"/>
</dbReference>
<accession>A0A1E5FB43</accession>
<evidence type="ECO:0000313" key="3">
    <source>
        <dbReference type="EMBL" id="OEF84828.1"/>
    </source>
</evidence>
<comment type="caution">
    <text evidence="3">The sequence shown here is derived from an EMBL/GenBank/DDBJ whole genome shotgun (WGS) entry which is preliminary data.</text>
</comment>
<dbReference type="CDD" id="cd04664">
    <property type="entry name" value="NUDIX_DHNTPase_like"/>
    <property type="match status" value="1"/>
</dbReference>
<evidence type="ECO:0000313" key="4">
    <source>
        <dbReference type="Proteomes" id="UP000094802"/>
    </source>
</evidence>
<organism evidence="3 4">
    <name type="scientific">Vibrio splendidus 12E03</name>
    <dbReference type="NCBI Taxonomy" id="1191305"/>
    <lineage>
        <taxon>Bacteria</taxon>
        <taxon>Pseudomonadati</taxon>
        <taxon>Pseudomonadota</taxon>
        <taxon>Gammaproteobacteria</taxon>
        <taxon>Vibrionales</taxon>
        <taxon>Vibrionaceae</taxon>
        <taxon>Vibrio</taxon>
    </lineage>
</organism>
<protein>
    <submittedName>
        <fullName evidence="3">NUDIX pyrophosphatase</fullName>
    </submittedName>
</protein>
<dbReference type="InterPro" id="IPR015797">
    <property type="entry name" value="NUDIX_hydrolase-like_dom_sf"/>
</dbReference>
<dbReference type="SUPFAM" id="SSF55811">
    <property type="entry name" value="Nudix"/>
    <property type="match status" value="1"/>
</dbReference>
<keyword evidence="1" id="KW-0378">Hydrolase</keyword>
<dbReference type="GO" id="GO:0006167">
    <property type="term" value="P:AMP biosynthetic process"/>
    <property type="evidence" value="ECO:0007669"/>
    <property type="project" value="TreeGrafter"/>
</dbReference>
<dbReference type="PANTHER" id="PTHR21340">
    <property type="entry name" value="DIADENOSINE 5,5-P1,P4-TETRAPHOSPHATE PYROPHOSPHOHYDROLASE MUTT"/>
    <property type="match status" value="1"/>
</dbReference>
<gene>
    <name evidence="3" type="ORF">A142_13545</name>
</gene>
<evidence type="ECO:0000256" key="1">
    <source>
        <dbReference type="ARBA" id="ARBA00022801"/>
    </source>
</evidence>
<feature type="domain" description="Nudix hydrolase" evidence="2">
    <location>
        <begin position="1"/>
        <end position="138"/>
    </location>
</feature>
<dbReference type="PROSITE" id="PS51462">
    <property type="entry name" value="NUDIX"/>
    <property type="match status" value="1"/>
</dbReference>
<proteinExistence type="predicted"/>
<evidence type="ECO:0000259" key="2">
    <source>
        <dbReference type="PROSITE" id="PS51462"/>
    </source>
</evidence>